<keyword evidence="4" id="KW-1185">Reference proteome</keyword>
<evidence type="ECO:0000313" key="3">
    <source>
        <dbReference type="EMBL" id="OJF12758.1"/>
    </source>
</evidence>
<dbReference type="Proteomes" id="UP000182486">
    <property type="component" value="Unassembled WGS sequence"/>
</dbReference>
<dbReference type="InterPro" id="IPR019692">
    <property type="entry name" value="CFP-6_PH"/>
</dbReference>
<feature type="domain" description="Low molecular weight protein antigen 6 PH" evidence="2">
    <location>
        <begin position="60"/>
        <end position="134"/>
    </location>
</feature>
<dbReference type="RefSeq" id="WP_071806667.1">
    <property type="nucleotide sequence ID" value="NZ_MEIA01000199.1"/>
</dbReference>
<sequence length="147" mass="15980">MAPHQWRVKPALPAVKLLGAAALIALVAAFGRRDPVQWVLVVVAGLGLAAWGFRDLIHPVRLAADITGVTVAVGFAGRRHLPWSRIERIRVDRRARRGIRSELLEIDAGESLHLFGAPELGAAPEDVARALQQLSEQSQGAVDRDHQ</sequence>
<keyword evidence="1" id="KW-1133">Transmembrane helix</keyword>
<proteinExistence type="predicted"/>
<name>A0A1K0GKF0_9ACTN</name>
<keyword evidence="1" id="KW-0472">Membrane</keyword>
<dbReference type="AlphaFoldDB" id="A0A1K0GKF0"/>
<reference evidence="3 4" key="1">
    <citation type="submission" date="2016-09" db="EMBL/GenBank/DDBJ databases">
        <title>Couchioplanes caeruleus draft genome sequence.</title>
        <authorList>
            <person name="Sheehan J."/>
            <person name="Caffrey P."/>
        </authorList>
    </citation>
    <scope>NUCLEOTIDE SEQUENCE [LARGE SCALE GENOMIC DNA]</scope>
    <source>
        <strain evidence="3 4">DSM 43634</strain>
    </source>
</reference>
<evidence type="ECO:0000313" key="4">
    <source>
        <dbReference type="Proteomes" id="UP000182486"/>
    </source>
</evidence>
<keyword evidence="1" id="KW-0812">Transmembrane</keyword>
<dbReference type="Pfam" id="PF10756">
    <property type="entry name" value="bPH_6"/>
    <property type="match status" value="1"/>
</dbReference>
<evidence type="ECO:0000259" key="2">
    <source>
        <dbReference type="Pfam" id="PF10756"/>
    </source>
</evidence>
<feature type="transmembrane region" description="Helical" evidence="1">
    <location>
        <begin position="12"/>
        <end position="30"/>
    </location>
</feature>
<feature type="transmembrane region" description="Helical" evidence="1">
    <location>
        <begin position="36"/>
        <end position="53"/>
    </location>
</feature>
<organism evidence="3 4">
    <name type="scientific">Couchioplanes caeruleus subsp. caeruleus</name>
    <dbReference type="NCBI Taxonomy" id="56427"/>
    <lineage>
        <taxon>Bacteria</taxon>
        <taxon>Bacillati</taxon>
        <taxon>Actinomycetota</taxon>
        <taxon>Actinomycetes</taxon>
        <taxon>Micromonosporales</taxon>
        <taxon>Micromonosporaceae</taxon>
        <taxon>Couchioplanes</taxon>
    </lineage>
</organism>
<dbReference type="EMBL" id="MEIA01000199">
    <property type="protein sequence ID" value="OJF12758.1"/>
    <property type="molecule type" value="Genomic_DNA"/>
</dbReference>
<gene>
    <name evidence="3" type="ORF">BG844_18925</name>
</gene>
<protein>
    <recommendedName>
        <fullName evidence="2">Low molecular weight protein antigen 6 PH domain-containing protein</fullName>
    </recommendedName>
</protein>
<comment type="caution">
    <text evidence="3">The sequence shown here is derived from an EMBL/GenBank/DDBJ whole genome shotgun (WGS) entry which is preliminary data.</text>
</comment>
<accession>A0A1K0GKF0</accession>
<evidence type="ECO:0000256" key="1">
    <source>
        <dbReference type="SAM" id="Phobius"/>
    </source>
</evidence>